<comment type="caution">
    <text evidence="3">The sequence shown here is derived from an EMBL/GenBank/DDBJ whole genome shotgun (WGS) entry which is preliminary data.</text>
</comment>
<evidence type="ECO:0000313" key="4">
    <source>
        <dbReference type="Proteomes" id="UP000036987"/>
    </source>
</evidence>
<reference evidence="4" key="1">
    <citation type="journal article" date="2016" name="Nature">
        <title>The genome of the seagrass Zostera marina reveals angiosperm adaptation to the sea.</title>
        <authorList>
            <person name="Olsen J.L."/>
            <person name="Rouze P."/>
            <person name="Verhelst B."/>
            <person name="Lin Y.-C."/>
            <person name="Bayer T."/>
            <person name="Collen J."/>
            <person name="Dattolo E."/>
            <person name="De Paoli E."/>
            <person name="Dittami S."/>
            <person name="Maumus F."/>
            <person name="Michel G."/>
            <person name="Kersting A."/>
            <person name="Lauritano C."/>
            <person name="Lohaus R."/>
            <person name="Toepel M."/>
            <person name="Tonon T."/>
            <person name="Vanneste K."/>
            <person name="Amirebrahimi M."/>
            <person name="Brakel J."/>
            <person name="Bostroem C."/>
            <person name="Chovatia M."/>
            <person name="Grimwood J."/>
            <person name="Jenkins J.W."/>
            <person name="Jueterbock A."/>
            <person name="Mraz A."/>
            <person name="Stam W.T."/>
            <person name="Tice H."/>
            <person name="Bornberg-Bauer E."/>
            <person name="Green P.J."/>
            <person name="Pearson G.A."/>
            <person name="Procaccini G."/>
            <person name="Duarte C.M."/>
            <person name="Schmutz J."/>
            <person name="Reusch T.B.H."/>
            <person name="Van de Peer Y."/>
        </authorList>
    </citation>
    <scope>NUCLEOTIDE SEQUENCE [LARGE SCALE GENOMIC DNA]</scope>
    <source>
        <strain evidence="4">cv. Finnish</strain>
    </source>
</reference>
<dbReference type="Proteomes" id="UP000036987">
    <property type="component" value="Unassembled WGS sequence"/>
</dbReference>
<evidence type="ECO:0000313" key="3">
    <source>
        <dbReference type="EMBL" id="KMZ64871.1"/>
    </source>
</evidence>
<evidence type="ECO:0008006" key="5">
    <source>
        <dbReference type="Google" id="ProtNLM"/>
    </source>
</evidence>
<gene>
    <name evidence="3" type="ORF">ZOSMA_348G00070</name>
</gene>
<sequence>MTTWVLIVTIAIPSFTVIVFALLLGLRILRRRRRWRLQSGRSLSETGVVNSLATGIATLQQSYREPGGKDGMCFPHLYSYHGNKTDGPFRHANHQAHHAFHWDDYRDLVSEAEQHGWSRFSFSGNYLVGFPLSHGELSATQASTTINTGPSSEFMQAVRLNPTGLSAKRNRQGKRQYYCSVWMDLPLPGPQLSEDTSFPQNSYFEITVLYLQSSASTQSASQRSLTPGIFDTGHEGDVELDTDEEEEGQLREWEDSPIHKKHSAAEDDNRGVVFLGLTRGGFAPEKKPGKYSGSISFNSDGSLYLQGKKLARGSEETRWLSVNSVIGCGFIPSKKKVIFTVDSKLQHVIDCGSDAFKRPLYPILAAANMDVMFLVNLGQKSFKYNPANSHRTPNPSLPPSSYRFFPHKDDHDTSVFATSRRDQLAVRNTDANRREFGEEFRTVHEDFDADSDLFEISINSTH</sequence>
<dbReference type="OMA" id="SHDFNTI"/>
<keyword evidence="4" id="KW-1185">Reference proteome</keyword>
<keyword evidence="2" id="KW-1133">Transmembrane helix</keyword>
<organism evidence="3 4">
    <name type="scientific">Zostera marina</name>
    <name type="common">Eelgrass</name>
    <dbReference type="NCBI Taxonomy" id="29655"/>
    <lineage>
        <taxon>Eukaryota</taxon>
        <taxon>Viridiplantae</taxon>
        <taxon>Streptophyta</taxon>
        <taxon>Embryophyta</taxon>
        <taxon>Tracheophyta</taxon>
        <taxon>Spermatophyta</taxon>
        <taxon>Magnoliopsida</taxon>
        <taxon>Liliopsida</taxon>
        <taxon>Zosteraceae</taxon>
        <taxon>Zostera</taxon>
    </lineage>
</organism>
<proteinExistence type="predicted"/>
<keyword evidence="2" id="KW-0812">Transmembrane</keyword>
<dbReference type="AlphaFoldDB" id="A0A0K9P765"/>
<keyword evidence="2" id="KW-0472">Membrane</keyword>
<dbReference type="EMBL" id="LFYR01001097">
    <property type="protein sequence ID" value="KMZ64871.1"/>
    <property type="molecule type" value="Genomic_DNA"/>
</dbReference>
<feature type="transmembrane region" description="Helical" evidence="2">
    <location>
        <begin position="6"/>
        <end position="29"/>
    </location>
</feature>
<feature type="region of interest" description="Disordered" evidence="1">
    <location>
        <begin position="241"/>
        <end position="262"/>
    </location>
</feature>
<dbReference type="Gene3D" id="2.60.120.920">
    <property type="match status" value="1"/>
</dbReference>
<protein>
    <recommendedName>
        <fullName evidence="5">SPRY domain-containing protein</fullName>
    </recommendedName>
</protein>
<evidence type="ECO:0000256" key="1">
    <source>
        <dbReference type="SAM" id="MobiDB-lite"/>
    </source>
</evidence>
<feature type="compositionally biased region" description="Basic and acidic residues" evidence="1">
    <location>
        <begin position="248"/>
        <end position="262"/>
    </location>
</feature>
<dbReference type="OrthoDB" id="258495at2759"/>
<name>A0A0K9P765_ZOSMR</name>
<evidence type="ECO:0000256" key="2">
    <source>
        <dbReference type="SAM" id="Phobius"/>
    </source>
</evidence>
<dbReference type="InterPro" id="IPR043136">
    <property type="entry name" value="B30.2/SPRY_sf"/>
</dbReference>
<accession>A0A0K9P765</accession>